<dbReference type="Gene3D" id="3.30.40.10">
    <property type="entry name" value="Zinc/RING finger domain, C3HC4 (zinc finger)"/>
    <property type="match status" value="1"/>
</dbReference>
<dbReference type="PROSITE" id="PS50908">
    <property type="entry name" value="RWD"/>
    <property type="match status" value="1"/>
</dbReference>
<dbReference type="Proteomes" id="UP000822476">
    <property type="component" value="Unassembled WGS sequence"/>
</dbReference>
<evidence type="ECO:0000313" key="2">
    <source>
        <dbReference type="EMBL" id="KAF7252143.1"/>
    </source>
</evidence>
<comment type="caution">
    <text evidence="2">The sequence shown here is derived from an EMBL/GenBank/DDBJ whole genome shotgun (WGS) entry which is preliminary data.</text>
</comment>
<gene>
    <name evidence="2" type="ORF">EG68_09005</name>
</gene>
<dbReference type="InterPro" id="IPR006575">
    <property type="entry name" value="RWD_dom"/>
</dbReference>
<dbReference type="CDD" id="cd23818">
    <property type="entry name" value="RWD_RNF25"/>
    <property type="match status" value="1"/>
</dbReference>
<dbReference type="InterPro" id="IPR039133">
    <property type="entry name" value="RNF25"/>
</dbReference>
<dbReference type="InterPro" id="IPR013083">
    <property type="entry name" value="Znf_RING/FYVE/PHD"/>
</dbReference>
<organism evidence="2 3">
    <name type="scientific">Paragonimus skrjabini miyazakii</name>
    <dbReference type="NCBI Taxonomy" id="59628"/>
    <lineage>
        <taxon>Eukaryota</taxon>
        <taxon>Metazoa</taxon>
        <taxon>Spiralia</taxon>
        <taxon>Lophotrochozoa</taxon>
        <taxon>Platyhelminthes</taxon>
        <taxon>Trematoda</taxon>
        <taxon>Digenea</taxon>
        <taxon>Plagiorchiida</taxon>
        <taxon>Troglotremata</taxon>
        <taxon>Troglotrematidae</taxon>
        <taxon>Paragonimus</taxon>
    </lineage>
</organism>
<proteinExistence type="predicted"/>
<keyword evidence="3" id="KW-1185">Reference proteome</keyword>
<dbReference type="GO" id="GO:0016567">
    <property type="term" value="P:protein ubiquitination"/>
    <property type="evidence" value="ECO:0007669"/>
    <property type="project" value="TreeGrafter"/>
</dbReference>
<dbReference type="OrthoDB" id="432311at2759"/>
<dbReference type="Gene3D" id="3.10.110.10">
    <property type="entry name" value="Ubiquitin Conjugating Enzyme"/>
    <property type="match status" value="1"/>
</dbReference>
<dbReference type="GO" id="GO:0005634">
    <property type="term" value="C:nucleus"/>
    <property type="evidence" value="ECO:0007669"/>
    <property type="project" value="TreeGrafter"/>
</dbReference>
<dbReference type="InterPro" id="IPR016135">
    <property type="entry name" value="UBQ-conjugating_enzyme/RWD"/>
</dbReference>
<reference evidence="2" key="1">
    <citation type="submission" date="2019-07" db="EMBL/GenBank/DDBJ databases">
        <title>Annotation for the trematode Paragonimus miyazaki's.</title>
        <authorList>
            <person name="Choi Y.-J."/>
        </authorList>
    </citation>
    <scope>NUCLEOTIDE SEQUENCE</scope>
    <source>
        <strain evidence="2">Japan</strain>
    </source>
</reference>
<evidence type="ECO:0000259" key="1">
    <source>
        <dbReference type="PROSITE" id="PS50908"/>
    </source>
</evidence>
<dbReference type="PANTHER" id="PTHR13198">
    <property type="entry name" value="RING FINGER PROTEIN 25"/>
    <property type="match status" value="1"/>
</dbReference>
<dbReference type="SUPFAM" id="SSF57850">
    <property type="entry name" value="RING/U-box"/>
    <property type="match status" value="1"/>
</dbReference>
<dbReference type="AlphaFoldDB" id="A0A8S9YRB7"/>
<dbReference type="PANTHER" id="PTHR13198:SF4">
    <property type="entry name" value="E3 UBIQUITIN-PROTEIN LIGASE RNF25"/>
    <property type="match status" value="1"/>
</dbReference>
<dbReference type="Pfam" id="PF05773">
    <property type="entry name" value="RWD"/>
    <property type="match status" value="1"/>
</dbReference>
<evidence type="ECO:0000313" key="3">
    <source>
        <dbReference type="Proteomes" id="UP000822476"/>
    </source>
</evidence>
<name>A0A8S9YRB7_9TREM</name>
<dbReference type="SUPFAM" id="SSF54495">
    <property type="entry name" value="UBC-like"/>
    <property type="match status" value="1"/>
</dbReference>
<dbReference type="GO" id="GO:0061630">
    <property type="term" value="F:ubiquitin protein ligase activity"/>
    <property type="evidence" value="ECO:0007669"/>
    <property type="project" value="InterPro"/>
</dbReference>
<accession>A0A8S9YRB7</accession>
<dbReference type="SMART" id="SM00591">
    <property type="entry name" value="RWD"/>
    <property type="match status" value="1"/>
</dbReference>
<feature type="domain" description="RWD" evidence="1">
    <location>
        <begin position="7"/>
        <end position="115"/>
    </location>
</feature>
<dbReference type="EMBL" id="JTDE01005016">
    <property type="protein sequence ID" value="KAF7252143.1"/>
    <property type="molecule type" value="Genomic_DNA"/>
</dbReference>
<sequence length="204" mass="23302">MYSGFQNEVLLLREVYPGDCLVSSSPDLSTVTISINHGRGFTVHSNINVTFTLHIECSSQYPLESPRLSISHVHGLNSRDIMGLEMSLDDLIKERRGEHILFEVVDFCREFIANNIPTVDCAICLQGFKTEDEVYRTLQFHYFHKLCVGKYMLQQELDHTKVIYELHAKDPFCKLPVLFITCPVCRVEVLPYSDALVNCARGIE</sequence>
<protein>
    <recommendedName>
        <fullName evidence="1">RWD domain-containing protein</fullName>
    </recommendedName>
</protein>